<dbReference type="Proteomes" id="UP000271227">
    <property type="component" value="Unassembled WGS sequence"/>
</dbReference>
<dbReference type="OrthoDB" id="7872031at2"/>
<proteinExistence type="predicted"/>
<accession>A0A3M0CXN5</accession>
<dbReference type="AlphaFoldDB" id="A0A3M0CXN5"/>
<evidence type="ECO:0000313" key="1">
    <source>
        <dbReference type="EMBL" id="RMB12379.1"/>
    </source>
</evidence>
<organism evidence="1 2">
    <name type="scientific">Eilatimonas milleporae</name>
    <dbReference type="NCBI Taxonomy" id="911205"/>
    <lineage>
        <taxon>Bacteria</taxon>
        <taxon>Pseudomonadati</taxon>
        <taxon>Pseudomonadota</taxon>
        <taxon>Alphaproteobacteria</taxon>
        <taxon>Kordiimonadales</taxon>
        <taxon>Kordiimonadaceae</taxon>
        <taxon>Eilatimonas</taxon>
    </lineage>
</organism>
<comment type="caution">
    <text evidence="1">The sequence shown here is derived from an EMBL/GenBank/DDBJ whole genome shotgun (WGS) entry which is preliminary data.</text>
</comment>
<gene>
    <name evidence="1" type="ORF">BXY39_0875</name>
</gene>
<reference evidence="1 2" key="1">
    <citation type="submission" date="2018-10" db="EMBL/GenBank/DDBJ databases">
        <title>Genomic Encyclopedia of Archaeal and Bacterial Type Strains, Phase II (KMG-II): from individual species to whole genera.</title>
        <authorList>
            <person name="Goeker M."/>
        </authorList>
    </citation>
    <scope>NUCLEOTIDE SEQUENCE [LARGE SCALE GENOMIC DNA]</scope>
    <source>
        <strain evidence="1 2">DSM 25217</strain>
    </source>
</reference>
<dbReference type="InParanoid" id="A0A3M0CXN5"/>
<evidence type="ECO:0000313" key="2">
    <source>
        <dbReference type="Proteomes" id="UP000271227"/>
    </source>
</evidence>
<protein>
    <submittedName>
        <fullName evidence="1">Gas vesicle protein GvpG</fullName>
    </submittedName>
</protein>
<name>A0A3M0CXN5_9PROT</name>
<dbReference type="RefSeq" id="WP_121937555.1">
    <property type="nucleotide sequence ID" value="NZ_REFR01000009.1"/>
</dbReference>
<dbReference type="EMBL" id="REFR01000009">
    <property type="protein sequence ID" value="RMB12379.1"/>
    <property type="molecule type" value="Genomic_DNA"/>
</dbReference>
<sequence length="78" mass="8757">MGLLKTLLTAPVKGPVKGFTWVAGKLAEKVEAEVFDPKKIQQEMEDLQLAYDLGKITEEELEEGETLLLERLKAIRES</sequence>
<keyword evidence="2" id="KW-1185">Reference proteome</keyword>
<dbReference type="Pfam" id="PF05120">
    <property type="entry name" value="GvpG"/>
    <property type="match status" value="1"/>
</dbReference>
<dbReference type="InterPro" id="IPR007804">
    <property type="entry name" value="GvpG"/>
</dbReference>